<protein>
    <submittedName>
        <fullName evidence="2">Uncharacterized protein</fullName>
    </submittedName>
</protein>
<feature type="transmembrane region" description="Helical" evidence="1">
    <location>
        <begin position="302"/>
        <end position="324"/>
    </location>
</feature>
<reference evidence="2 3" key="1">
    <citation type="submission" date="2023-08" db="EMBL/GenBank/DDBJ databases">
        <title>A Necator americanus chromosomal reference genome.</title>
        <authorList>
            <person name="Ilik V."/>
            <person name="Petrzelkova K.J."/>
            <person name="Pardy F."/>
            <person name="Fuh T."/>
            <person name="Niatou-Singa F.S."/>
            <person name="Gouil Q."/>
            <person name="Baker L."/>
            <person name="Ritchie M.E."/>
            <person name="Jex A.R."/>
            <person name="Gazzola D."/>
            <person name="Li H."/>
            <person name="Toshio Fujiwara R."/>
            <person name="Zhan B."/>
            <person name="Aroian R.V."/>
            <person name="Pafco B."/>
            <person name="Schwarz E.M."/>
        </authorList>
    </citation>
    <scope>NUCLEOTIDE SEQUENCE [LARGE SCALE GENOMIC DNA]</scope>
    <source>
        <strain evidence="2 3">Aroian</strain>
        <tissue evidence="2">Whole animal</tissue>
    </source>
</reference>
<gene>
    <name evidence="2" type="primary">Necator_chrX.g26022</name>
    <name evidence="2" type="ORF">RB195_025856</name>
</gene>
<keyword evidence="3" id="KW-1185">Reference proteome</keyword>
<organism evidence="2 3">
    <name type="scientific">Necator americanus</name>
    <name type="common">Human hookworm</name>
    <dbReference type="NCBI Taxonomy" id="51031"/>
    <lineage>
        <taxon>Eukaryota</taxon>
        <taxon>Metazoa</taxon>
        <taxon>Ecdysozoa</taxon>
        <taxon>Nematoda</taxon>
        <taxon>Chromadorea</taxon>
        <taxon>Rhabditida</taxon>
        <taxon>Rhabditina</taxon>
        <taxon>Rhabditomorpha</taxon>
        <taxon>Strongyloidea</taxon>
        <taxon>Ancylostomatidae</taxon>
        <taxon>Bunostominae</taxon>
        <taxon>Necator</taxon>
    </lineage>
</organism>
<sequence>MLLKISFLIIVIFGEPVFKRQGLQEILSSIDIADKAFLRTAAIIEQRSEYGRLVLLLCRRNCPRLRSLIPQWVRDINEDKQYHGSETIGYHYYTYKKPLPSINESRIEQFPALVYFIAQTPTYFTGNITSRQSVSRWIVALDHVKVEMPQNHSALDDLISSSSNCSEKFLVFINNERQCPLQYWNNIARTAYMYTGVRPVYLPAPLPAAMSVVLYRRLPLLDEVTCRQMFLLHQSSYSILFQDYTPHAVWELIEILLPNATEECPPLHDTMWNSVETPLTELQLIYLSGEHDLVKLEHKQSYVLVGLTGGIAVIALAMSIFWGLNGSAFAN</sequence>
<name>A0ABR1EU71_NECAM</name>
<evidence type="ECO:0000313" key="3">
    <source>
        <dbReference type="Proteomes" id="UP001303046"/>
    </source>
</evidence>
<dbReference type="EMBL" id="JAVFWL010000006">
    <property type="protein sequence ID" value="KAK6766207.1"/>
    <property type="molecule type" value="Genomic_DNA"/>
</dbReference>
<keyword evidence="1" id="KW-0472">Membrane</keyword>
<keyword evidence="1" id="KW-1133">Transmembrane helix</keyword>
<proteinExistence type="predicted"/>
<accession>A0ABR1EU71</accession>
<keyword evidence="1" id="KW-0812">Transmembrane</keyword>
<comment type="caution">
    <text evidence="2">The sequence shown here is derived from an EMBL/GenBank/DDBJ whole genome shotgun (WGS) entry which is preliminary data.</text>
</comment>
<evidence type="ECO:0000313" key="2">
    <source>
        <dbReference type="EMBL" id="KAK6766207.1"/>
    </source>
</evidence>
<dbReference type="Proteomes" id="UP001303046">
    <property type="component" value="Unassembled WGS sequence"/>
</dbReference>
<evidence type="ECO:0000256" key="1">
    <source>
        <dbReference type="SAM" id="Phobius"/>
    </source>
</evidence>